<dbReference type="PhylomeDB" id="A0A0G4FQV1"/>
<keyword evidence="3 6" id="KW-0547">Nucleotide-binding</keyword>
<sequence length="295" mass="32563">MTRFGQLVIGPAGSGKTTYCTVIKRHCEATGRIVRYVNLDPAAEEFLCDCDIDIRELISLSDVMEEATIGPNGGLVYVMEYIADNISWLTEQLDEFGDDEYFLFDCPGQIELYSHLEAMSTIVKALQDIDLRLAGVCCMDVTFVSEASKFLAGSMMALSAMVKLELPHINVLTKCDLLRNKDEIEARLDSEPEDLIEEVSEKFPKRFRGLTAAIADVLQQFSLVCWATLDPRDEEEIAYVLQQADFVIQYGESVEPKEVGDGALTARGEMEMEDDDDDGEAIVGADAVAAALGLN</sequence>
<keyword evidence="4 6" id="KW-0378">Hydrolase</keyword>
<dbReference type="InterPro" id="IPR004130">
    <property type="entry name" value="Gpn"/>
</dbReference>
<accession>A0A0G4FQV1</accession>
<proteinExistence type="inferred from homology"/>
<dbReference type="Pfam" id="PF03029">
    <property type="entry name" value="ATP_bind_1"/>
    <property type="match status" value="1"/>
</dbReference>
<reference evidence="7" key="1">
    <citation type="submission" date="2014-11" db="EMBL/GenBank/DDBJ databases">
        <authorList>
            <person name="Otto D Thomas"/>
            <person name="Naeem Raeece"/>
        </authorList>
    </citation>
    <scope>NUCLEOTIDE SEQUENCE</scope>
</reference>
<dbReference type="InterPro" id="IPR027417">
    <property type="entry name" value="P-loop_NTPase"/>
</dbReference>
<dbReference type="AlphaFoldDB" id="A0A0G4FQV1"/>
<dbReference type="InterPro" id="IPR030228">
    <property type="entry name" value="Gpn3"/>
</dbReference>
<evidence type="ECO:0000256" key="3">
    <source>
        <dbReference type="ARBA" id="ARBA00022741"/>
    </source>
</evidence>
<gene>
    <name evidence="7" type="ORF">Cvel_18283</name>
</gene>
<evidence type="ECO:0000256" key="4">
    <source>
        <dbReference type="ARBA" id="ARBA00022801"/>
    </source>
</evidence>
<evidence type="ECO:0000256" key="5">
    <source>
        <dbReference type="ARBA" id="ARBA00023134"/>
    </source>
</evidence>
<protein>
    <recommendedName>
        <fullName evidence="2 6">GPN-loop GTPase 3</fullName>
    </recommendedName>
</protein>
<organism evidence="7">
    <name type="scientific">Chromera velia CCMP2878</name>
    <dbReference type="NCBI Taxonomy" id="1169474"/>
    <lineage>
        <taxon>Eukaryota</taxon>
        <taxon>Sar</taxon>
        <taxon>Alveolata</taxon>
        <taxon>Colpodellida</taxon>
        <taxon>Chromeraceae</taxon>
        <taxon>Chromera</taxon>
    </lineage>
</organism>
<dbReference type="GO" id="GO:0003924">
    <property type="term" value="F:GTPase activity"/>
    <property type="evidence" value="ECO:0007669"/>
    <property type="project" value="TreeGrafter"/>
</dbReference>
<dbReference type="GO" id="GO:0005525">
    <property type="term" value="F:GTP binding"/>
    <property type="evidence" value="ECO:0007669"/>
    <property type="project" value="UniProtKB-KW"/>
</dbReference>
<dbReference type="SUPFAM" id="SSF52540">
    <property type="entry name" value="P-loop containing nucleoside triphosphate hydrolases"/>
    <property type="match status" value="1"/>
</dbReference>
<dbReference type="PANTHER" id="PTHR21231:SF7">
    <property type="entry name" value="GPN-LOOP GTPASE 3"/>
    <property type="match status" value="1"/>
</dbReference>
<name>A0A0G4FQV1_9ALVE</name>
<evidence type="ECO:0000256" key="1">
    <source>
        <dbReference type="ARBA" id="ARBA00005290"/>
    </source>
</evidence>
<evidence type="ECO:0000313" key="7">
    <source>
        <dbReference type="EMBL" id="CEM16836.1"/>
    </source>
</evidence>
<comment type="similarity">
    <text evidence="1 6">Belongs to the GPN-loop GTPase family.</text>
</comment>
<dbReference type="Gene3D" id="3.40.50.300">
    <property type="entry name" value="P-loop containing nucleotide triphosphate hydrolases"/>
    <property type="match status" value="1"/>
</dbReference>
<dbReference type="VEuPathDB" id="CryptoDB:Cvel_18283"/>
<dbReference type="FunFam" id="3.40.50.300:FF:000338">
    <property type="entry name" value="GPN-loop GTPase 2"/>
    <property type="match status" value="1"/>
</dbReference>
<evidence type="ECO:0000256" key="6">
    <source>
        <dbReference type="RuleBase" id="RU365059"/>
    </source>
</evidence>
<dbReference type="CDD" id="cd17872">
    <property type="entry name" value="GPN3"/>
    <property type="match status" value="1"/>
</dbReference>
<dbReference type="PANTHER" id="PTHR21231">
    <property type="entry name" value="XPA-BINDING PROTEIN 1-RELATED"/>
    <property type="match status" value="1"/>
</dbReference>
<dbReference type="EMBL" id="CDMZ01000558">
    <property type="protein sequence ID" value="CEM16836.1"/>
    <property type="molecule type" value="Genomic_DNA"/>
</dbReference>
<keyword evidence="5 6" id="KW-0342">GTP-binding</keyword>
<evidence type="ECO:0000256" key="2">
    <source>
        <dbReference type="ARBA" id="ARBA00014587"/>
    </source>
</evidence>
<comment type="function">
    <text evidence="6">Small GTPase required for proper nuclear import of RNA polymerase II and III (RNAPII and RNAPIII). May act at an RNAP assembly step prior to nuclear import.</text>
</comment>
<comment type="subunit">
    <text evidence="6">Binds to RNA polymerase II (RNAPII).</text>
</comment>